<proteinExistence type="predicted"/>
<feature type="signal peptide" evidence="1">
    <location>
        <begin position="1"/>
        <end position="21"/>
    </location>
</feature>
<dbReference type="EMBL" id="FQZR01000006">
    <property type="protein sequence ID" value="SHJ47982.1"/>
    <property type="molecule type" value="Genomic_DNA"/>
</dbReference>
<sequence>MNTLKKVVLVLVMACAFVTFGMHYDASASGHSRDLYVTTRASNVYPDLKTVDRFLDVATHRPKKMKRFMHRNDVYKLERGTRVIKMRSILLDGLDAVVYKVKIPSQRQYGYVFSRNVKKVNNCSRYKVKHREKFSGKHRAKFRGKHNAAYEYEKKCDDRYEEKYRTKFRPRFKATIKTPVLVINLL</sequence>
<dbReference type="AlphaFoldDB" id="A0A8G2F8M8"/>
<evidence type="ECO:0000313" key="2">
    <source>
        <dbReference type="EMBL" id="SHJ47982.1"/>
    </source>
</evidence>
<keyword evidence="1" id="KW-0732">Signal</keyword>
<reference evidence="2 3" key="1">
    <citation type="submission" date="2016-11" db="EMBL/GenBank/DDBJ databases">
        <authorList>
            <person name="Varghese N."/>
            <person name="Submissions S."/>
        </authorList>
    </citation>
    <scope>NUCLEOTIDE SEQUENCE [LARGE SCALE GENOMIC DNA]</scope>
    <source>
        <strain evidence="2 3">DSM 17919</strain>
    </source>
</reference>
<comment type="caution">
    <text evidence="2">The sequence shown here is derived from an EMBL/GenBank/DDBJ whole genome shotgun (WGS) entry which is preliminary data.</text>
</comment>
<evidence type="ECO:0000313" key="3">
    <source>
        <dbReference type="Proteomes" id="UP000184001"/>
    </source>
</evidence>
<evidence type="ECO:0000256" key="1">
    <source>
        <dbReference type="SAM" id="SignalP"/>
    </source>
</evidence>
<dbReference type="RefSeq" id="WP_019999776.1">
    <property type="nucleotide sequence ID" value="NZ_CP192219.1"/>
</dbReference>
<name>A0A8G2F8M8_9BACT</name>
<protein>
    <submittedName>
        <fullName evidence="2">Uncharacterized protein</fullName>
    </submittedName>
</protein>
<accession>A0A8G2F8M8</accession>
<organism evidence="2 3">
    <name type="scientific">Halodesulfovibrio aestuarii</name>
    <dbReference type="NCBI Taxonomy" id="126333"/>
    <lineage>
        <taxon>Bacteria</taxon>
        <taxon>Pseudomonadati</taxon>
        <taxon>Thermodesulfobacteriota</taxon>
        <taxon>Desulfovibrionia</taxon>
        <taxon>Desulfovibrionales</taxon>
        <taxon>Desulfovibrionaceae</taxon>
        <taxon>Halodesulfovibrio</taxon>
    </lineage>
</organism>
<dbReference type="Proteomes" id="UP000184001">
    <property type="component" value="Unassembled WGS sequence"/>
</dbReference>
<feature type="chain" id="PRO_5034551234" evidence="1">
    <location>
        <begin position="22"/>
        <end position="186"/>
    </location>
</feature>
<gene>
    <name evidence="2" type="ORF">SAMN05660830_02539</name>
</gene>